<dbReference type="eggNOG" id="COG0475">
    <property type="taxonomic scope" value="Bacteria"/>
</dbReference>
<feature type="transmembrane region" description="Helical" evidence="7">
    <location>
        <begin position="85"/>
        <end position="112"/>
    </location>
</feature>
<dbReference type="Pfam" id="PF02254">
    <property type="entry name" value="TrkA_N"/>
    <property type="match status" value="1"/>
</dbReference>
<gene>
    <name evidence="9" type="ORF">HMPREF9695_00365</name>
</gene>
<evidence type="ECO:0000256" key="3">
    <source>
        <dbReference type="ARBA" id="ARBA00022448"/>
    </source>
</evidence>
<keyword evidence="3" id="KW-0813">Transport</keyword>
<dbReference type="GO" id="GO:0015297">
    <property type="term" value="F:antiporter activity"/>
    <property type="evidence" value="ECO:0007669"/>
    <property type="project" value="InterPro"/>
</dbReference>
<keyword evidence="6 7" id="KW-0472">Membrane</keyword>
<evidence type="ECO:0000313" key="9">
    <source>
        <dbReference type="EMBL" id="EKS41273.1"/>
    </source>
</evidence>
<organism evidence="9 10">
    <name type="scientific">Afipia broomeae ATCC 49717</name>
    <dbReference type="NCBI Taxonomy" id="883078"/>
    <lineage>
        <taxon>Bacteria</taxon>
        <taxon>Pseudomonadati</taxon>
        <taxon>Pseudomonadota</taxon>
        <taxon>Alphaproteobacteria</taxon>
        <taxon>Hyphomicrobiales</taxon>
        <taxon>Nitrobacteraceae</taxon>
        <taxon>Afipia</taxon>
    </lineage>
</organism>
<dbReference type="SUPFAM" id="SSF51735">
    <property type="entry name" value="NAD(P)-binding Rossmann-fold domains"/>
    <property type="match status" value="1"/>
</dbReference>
<dbReference type="Proteomes" id="UP000001096">
    <property type="component" value="Unassembled WGS sequence"/>
</dbReference>
<dbReference type="GO" id="GO:1902600">
    <property type="term" value="P:proton transmembrane transport"/>
    <property type="evidence" value="ECO:0007669"/>
    <property type="project" value="InterPro"/>
</dbReference>
<feature type="transmembrane region" description="Helical" evidence="7">
    <location>
        <begin position="290"/>
        <end position="313"/>
    </location>
</feature>
<feature type="transmembrane region" description="Helical" evidence="7">
    <location>
        <begin position="325"/>
        <end position="348"/>
    </location>
</feature>
<evidence type="ECO:0000313" key="10">
    <source>
        <dbReference type="Proteomes" id="UP000001096"/>
    </source>
</evidence>
<comment type="caution">
    <text evidence="9">The sequence shown here is derived from an EMBL/GenBank/DDBJ whole genome shotgun (WGS) entry which is preliminary data.</text>
</comment>
<keyword evidence="4 7" id="KW-0812">Transmembrane</keyword>
<evidence type="ECO:0000256" key="7">
    <source>
        <dbReference type="SAM" id="Phobius"/>
    </source>
</evidence>
<dbReference type="eggNOG" id="COG1226">
    <property type="taxonomic scope" value="Bacteria"/>
</dbReference>
<name>K8PSF4_9BRAD</name>
<dbReference type="PANTHER" id="PTHR42751">
    <property type="entry name" value="SODIUM/HYDROGEN EXCHANGER FAMILY/TRKA DOMAIN PROTEIN"/>
    <property type="match status" value="1"/>
</dbReference>
<feature type="transmembrane region" description="Helical" evidence="7">
    <location>
        <begin position="54"/>
        <end position="73"/>
    </location>
</feature>
<feature type="transmembrane region" description="Helical" evidence="7">
    <location>
        <begin position="150"/>
        <end position="169"/>
    </location>
</feature>
<feature type="domain" description="RCK N-terminal" evidence="8">
    <location>
        <begin position="410"/>
        <end position="534"/>
    </location>
</feature>
<evidence type="ECO:0000256" key="4">
    <source>
        <dbReference type="ARBA" id="ARBA00022692"/>
    </source>
</evidence>
<feature type="transmembrane region" description="Helical" evidence="7">
    <location>
        <begin position="268"/>
        <end position="284"/>
    </location>
</feature>
<feature type="transmembrane region" description="Helical" evidence="7">
    <location>
        <begin position="175"/>
        <end position="197"/>
    </location>
</feature>
<proteinExistence type="inferred from homology"/>
<dbReference type="Gene3D" id="1.20.1530.20">
    <property type="match status" value="1"/>
</dbReference>
<dbReference type="AlphaFoldDB" id="K8PSF4"/>
<feature type="transmembrane region" description="Helical" evidence="7">
    <location>
        <begin position="354"/>
        <end position="372"/>
    </location>
</feature>
<comment type="subcellular location">
    <subcellularLocation>
        <location evidence="1">Membrane</location>
        <topology evidence="1">Multi-pass membrane protein</topology>
    </subcellularLocation>
</comment>
<dbReference type="InterPro" id="IPR003148">
    <property type="entry name" value="RCK_N"/>
</dbReference>
<dbReference type="InterPro" id="IPR006153">
    <property type="entry name" value="Cation/H_exchanger_TM"/>
</dbReference>
<dbReference type="InterPro" id="IPR036291">
    <property type="entry name" value="NAD(P)-bd_dom_sf"/>
</dbReference>
<evidence type="ECO:0000256" key="5">
    <source>
        <dbReference type="ARBA" id="ARBA00022989"/>
    </source>
</evidence>
<feature type="transmembrane region" description="Helical" evidence="7">
    <location>
        <begin position="118"/>
        <end position="138"/>
    </location>
</feature>
<reference evidence="9 10" key="1">
    <citation type="submission" date="2012-04" db="EMBL/GenBank/DDBJ databases">
        <title>The Genome Sequence of Afipia broomeae ATCC 49717.</title>
        <authorList>
            <consortium name="The Broad Institute Genome Sequencing Platform"/>
            <person name="Earl A."/>
            <person name="Ward D."/>
            <person name="Feldgarden M."/>
            <person name="Gevers D."/>
            <person name="Huys G."/>
            <person name="Walker B."/>
            <person name="Young S.K."/>
            <person name="Zeng Q."/>
            <person name="Gargeya S."/>
            <person name="Fitzgerald M."/>
            <person name="Haas B."/>
            <person name="Abouelleil A."/>
            <person name="Alvarado L."/>
            <person name="Arachchi H.M."/>
            <person name="Berlin A."/>
            <person name="Chapman S.B."/>
            <person name="Goldberg J."/>
            <person name="Griggs A."/>
            <person name="Gujja S."/>
            <person name="Hansen M."/>
            <person name="Howarth C."/>
            <person name="Imamovic A."/>
            <person name="Larimer J."/>
            <person name="McCowen C."/>
            <person name="Montmayeur A."/>
            <person name="Murphy C."/>
            <person name="Neiman D."/>
            <person name="Pearson M."/>
            <person name="Priest M."/>
            <person name="Roberts A."/>
            <person name="Saif S."/>
            <person name="Shea T."/>
            <person name="Sisk P."/>
            <person name="Sykes S."/>
            <person name="Wortman J."/>
            <person name="Nusbaum C."/>
            <person name="Birren B."/>
        </authorList>
    </citation>
    <scope>NUCLEOTIDE SEQUENCE [LARGE SCALE GENOMIC DNA]</scope>
    <source>
        <strain evidence="9 10">ATCC 49717</strain>
    </source>
</reference>
<dbReference type="GO" id="GO:0006813">
    <property type="term" value="P:potassium ion transport"/>
    <property type="evidence" value="ECO:0007669"/>
    <property type="project" value="InterPro"/>
</dbReference>
<dbReference type="PROSITE" id="PS51201">
    <property type="entry name" value="RCK_N"/>
    <property type="match status" value="1"/>
</dbReference>
<dbReference type="PANTHER" id="PTHR42751:SF3">
    <property type="entry name" value="SODIUM_GLUTAMATE SYMPORTER"/>
    <property type="match status" value="1"/>
</dbReference>
<protein>
    <recommendedName>
        <fullName evidence="8">RCK N-terminal domain-containing protein</fullName>
    </recommendedName>
</protein>
<feature type="transmembrane region" description="Helical" evidence="7">
    <location>
        <begin position="6"/>
        <end position="25"/>
    </location>
</feature>
<dbReference type="InterPro" id="IPR038770">
    <property type="entry name" value="Na+/solute_symporter_sf"/>
</dbReference>
<dbReference type="EMBL" id="AGWX01000001">
    <property type="protein sequence ID" value="EKS41273.1"/>
    <property type="molecule type" value="Genomic_DNA"/>
</dbReference>
<evidence type="ECO:0000256" key="2">
    <source>
        <dbReference type="ARBA" id="ARBA00005551"/>
    </source>
</evidence>
<dbReference type="HOGENOM" id="CLU_005126_9_0_5"/>
<dbReference type="Pfam" id="PF00999">
    <property type="entry name" value="Na_H_Exchanger"/>
    <property type="match status" value="1"/>
</dbReference>
<keyword evidence="5 7" id="KW-1133">Transmembrane helix</keyword>
<dbReference type="Gene3D" id="3.40.50.720">
    <property type="entry name" value="NAD(P)-binding Rossmann-like Domain"/>
    <property type="match status" value="1"/>
</dbReference>
<sequence>MHELIRDITFSILFAWVLGLAGHFFRQPLILAYLVAGFVIGPYGMGWVKSQESISTISELGLIFMLFMIGLEIDLKKIIRAGRVILFAAGGQLIGACVLGVAFFLAIGLSLGAGKFDALYLTVACALSSTVIIVKVLYEKRELDTLPGRITLGVLVLQDIFAILFLAVQPSLADLQISIVLLSIGRVGLLVATAMILSRFVLPKIFHQIARSPELVMLGALAWCFLIGEVAERLHLSREMGSLVAGVSLSTFPYALDVTAKVTTLRDFFITLFFVALGMTIPIPNSSTIWLALVIAAFTVVSRILTTFLPLYFMKQGLRASLLPALNLAQISEFSLVIIQTGIVAGHITAQTSSAASFAFVILAVLSTFVIMRSDPITRWAIGALKRIGFLDLDQAHIADADHEGGHGTARRIVILGFFRAASALLSEIERKNASLLEQISVVDFNPNVFRTLTARGIHVIYGDISNIDTLLHAGVGKAEIIILSVPDSLLKGANNEKLVRHVRSMNPNAKIISTADLLADVSDIYAAGADYVTVTRLTDAAELYRVIDAADQGLLEEKRAEMDDLLSERREVLP</sequence>
<evidence type="ECO:0000256" key="6">
    <source>
        <dbReference type="ARBA" id="ARBA00023136"/>
    </source>
</evidence>
<dbReference type="GO" id="GO:0016020">
    <property type="term" value="C:membrane"/>
    <property type="evidence" value="ECO:0007669"/>
    <property type="project" value="UniProtKB-SubCell"/>
</dbReference>
<evidence type="ECO:0000256" key="1">
    <source>
        <dbReference type="ARBA" id="ARBA00004141"/>
    </source>
</evidence>
<keyword evidence="10" id="KW-1185">Reference proteome</keyword>
<dbReference type="PATRIC" id="fig|883078.3.peg.384"/>
<comment type="similarity">
    <text evidence="2">Belongs to the monovalent cation:proton antiporter 2 (CPA2) transporter (TC 2.A.37) family.</text>
</comment>
<dbReference type="RefSeq" id="WP_006019073.1">
    <property type="nucleotide sequence ID" value="NZ_KB375282.1"/>
</dbReference>
<accession>K8PSF4</accession>
<evidence type="ECO:0000259" key="8">
    <source>
        <dbReference type="PROSITE" id="PS51201"/>
    </source>
</evidence>